<protein>
    <recommendedName>
        <fullName evidence="3">N-acetyltransferase domain-containing protein</fullName>
    </recommendedName>
</protein>
<evidence type="ECO:0000313" key="1">
    <source>
        <dbReference type="EMBL" id="GKS81632.1"/>
    </source>
</evidence>
<reference evidence="1" key="1">
    <citation type="journal article" date="2022" name="Int. J. Syst. Evol. Microbiol.">
        <title>A novel species of lactic acid bacteria, Ligilactobacillus pabuli sp. nov., isolated from alfalfa silage.</title>
        <authorList>
            <person name="Tohno M."/>
            <person name="Tanizawa Y."/>
            <person name="Sawada H."/>
            <person name="Sakamoto M."/>
            <person name="Ohkuma M."/>
            <person name="Kobayashi H."/>
        </authorList>
    </citation>
    <scope>NUCLEOTIDE SEQUENCE</scope>
    <source>
        <strain evidence="1">AF129</strain>
    </source>
</reference>
<gene>
    <name evidence="1" type="ORF">LPAF129_13180</name>
</gene>
<comment type="caution">
    <text evidence="1">The sequence shown here is derived from an EMBL/GenBank/DDBJ whole genome shotgun (WGS) entry which is preliminary data.</text>
</comment>
<dbReference type="EMBL" id="BQXH01000011">
    <property type="protein sequence ID" value="GKS81632.1"/>
    <property type="molecule type" value="Genomic_DNA"/>
</dbReference>
<proteinExistence type="predicted"/>
<organism evidence="1 2">
    <name type="scientific">Ligilactobacillus pabuli</name>
    <dbReference type="NCBI Taxonomy" id="2886039"/>
    <lineage>
        <taxon>Bacteria</taxon>
        <taxon>Bacillati</taxon>
        <taxon>Bacillota</taxon>
        <taxon>Bacilli</taxon>
        <taxon>Lactobacillales</taxon>
        <taxon>Lactobacillaceae</taxon>
        <taxon>Ligilactobacillus</taxon>
    </lineage>
</organism>
<name>A0ABQ5JK36_9LACO</name>
<sequence length="203" mass="23252">MSLTGNAFTKQICVKTSADNDKIKLSEATANLVKKEAQLIMNLKNYRPVMTTHYTLDWLNAFKLKDIHHLREVELQQRQPLVQTASFVNQAMSQLMHGKTAIWGIKQTNSDQFLGTFSLFQIDLPNRAATVQASLLMEGSQTELLTEVVPHILRMLQTDLKFQTIFVPQVQEKQFAPALAELKFEKSLQQKQPQIVEYSYQLK</sequence>
<accession>A0ABQ5JK36</accession>
<keyword evidence="2" id="KW-1185">Reference proteome</keyword>
<dbReference type="Proteomes" id="UP001055149">
    <property type="component" value="Unassembled WGS sequence"/>
</dbReference>
<evidence type="ECO:0000313" key="2">
    <source>
        <dbReference type="Proteomes" id="UP001055149"/>
    </source>
</evidence>
<evidence type="ECO:0008006" key="3">
    <source>
        <dbReference type="Google" id="ProtNLM"/>
    </source>
</evidence>